<gene>
    <name evidence="1" type="ORF">ERS008667_02318</name>
</gene>
<proteinExistence type="predicted"/>
<evidence type="ECO:0000313" key="2">
    <source>
        <dbReference type="Proteomes" id="UP000038204"/>
    </source>
</evidence>
<accession>A0A0T9QDX6</accession>
<name>A0A0T9QDX6_9GAMM</name>
<dbReference type="AlphaFoldDB" id="A0A0T9QDX6"/>
<reference evidence="1 2" key="1">
    <citation type="submission" date="2015-03" db="EMBL/GenBank/DDBJ databases">
        <authorList>
            <person name="Murphy D."/>
        </authorList>
    </citation>
    <scope>NUCLEOTIDE SEQUENCE [LARGE SCALE GENOMIC DNA]</scope>
    <source>
        <strain evidence="1 2">Y233</strain>
    </source>
</reference>
<evidence type="ECO:0000313" key="1">
    <source>
        <dbReference type="EMBL" id="CNI06833.1"/>
    </source>
</evidence>
<dbReference type="Proteomes" id="UP000038204">
    <property type="component" value="Unassembled WGS sequence"/>
</dbReference>
<protein>
    <submittedName>
        <fullName evidence="1">Uncharacterized protein</fullName>
    </submittedName>
</protein>
<sequence>MLHCLIAEVNQVIGLARLARKRDIYKNHNKKECVHALNKWFLL</sequence>
<organism evidence="1 2">
    <name type="scientific">Yersinia similis</name>
    <dbReference type="NCBI Taxonomy" id="367190"/>
    <lineage>
        <taxon>Bacteria</taxon>
        <taxon>Pseudomonadati</taxon>
        <taxon>Pseudomonadota</taxon>
        <taxon>Gammaproteobacteria</taxon>
        <taxon>Enterobacterales</taxon>
        <taxon>Yersiniaceae</taxon>
        <taxon>Yersinia</taxon>
    </lineage>
</organism>
<dbReference type="EMBL" id="CQBK01000015">
    <property type="protein sequence ID" value="CNI06833.1"/>
    <property type="molecule type" value="Genomic_DNA"/>
</dbReference>